<evidence type="ECO:0000259" key="3">
    <source>
        <dbReference type="Pfam" id="PF00437"/>
    </source>
</evidence>
<gene>
    <name evidence="5" type="ORF">F1737_03295</name>
</gene>
<dbReference type="GeneID" id="85229162"/>
<evidence type="ECO:0000313" key="6">
    <source>
        <dbReference type="Proteomes" id="UP001301797"/>
    </source>
</evidence>
<name>A0AA97FAZ3_9EURY</name>
<evidence type="ECO:0000313" key="5">
    <source>
        <dbReference type="EMBL" id="WOF15787.1"/>
    </source>
</evidence>
<dbReference type="RefSeq" id="WP_317137360.1">
    <property type="nucleotide sequence ID" value="NZ_CP043875.1"/>
</dbReference>
<dbReference type="Proteomes" id="UP001301797">
    <property type="component" value="Chromosome"/>
</dbReference>
<feature type="domain" description="PilB3-like N-terminal" evidence="4">
    <location>
        <begin position="380"/>
        <end position="446"/>
    </location>
</feature>
<evidence type="ECO:0000256" key="2">
    <source>
        <dbReference type="SAM" id="MobiDB-lite"/>
    </source>
</evidence>
<feature type="compositionally biased region" description="Basic and acidic residues" evidence="2">
    <location>
        <begin position="95"/>
        <end position="104"/>
    </location>
</feature>
<dbReference type="CDD" id="cd01130">
    <property type="entry name" value="VirB11-like_ATPase"/>
    <property type="match status" value="1"/>
</dbReference>
<feature type="region of interest" description="Disordered" evidence="2">
    <location>
        <begin position="80"/>
        <end position="125"/>
    </location>
</feature>
<feature type="compositionally biased region" description="Polar residues" evidence="2">
    <location>
        <begin position="27"/>
        <end position="39"/>
    </location>
</feature>
<sequence length="902" mass="103323">MKDKINDKNGISSIFKKIKRKEGEGSDNGSIISKDLTSTDFADIIAPKKDQSENNSTDLSELIKKIQSQKTGPQYISERQNLNGSAEVLDNKTPPAEKNEEQEPSKVQNNIDITNNPEIIEKDEKKPSFELKQILDKIEKAEKSGIEITEEPKEAENVASEEIKDFSKNIPEEINEVVAEPLSTVPESKPVSETFEESENAHNIDFEDSGEPEVKEGQPDYSVLEEDQISKIRQEKYPEEEYDKDENDFQSEDPLEKDDTAETNVIEELIIREKYTPKKTQWSKAASQTSEITEKDAGVVSVENIVSDYSDLILPEGATFEIEEFRLKTKDKKPFHEDHEETLSKIDLIYSEKFPSTTFDEIKTIEEEKTLRGKFSKQTFSDLFKPKKWKYEEYDLKIHGPLVDLTLSEPEGVDEVELYPVNEPYAYIRILYDKNTNEYLYKSIEPVLTDAENDFLSEIEQRLFETLDVNTKAISKKDAEDILKESVLEIIDDYGIKFDPAEREKILYHIHKKFLGDGLIDPIMHDKFIEDISCDGLNTPIFVYHSNYESMGTNLIYKKSEELDSFVTKLAQRSGKYISIAEPMLDATMVDGSRIQMTLGTEVTAHGSTFTIRKFKDEPITPTDLIEWGTFSPLSIAYIWLAVESSKSCIFAGGTASGKTTSLNAISLFIPPLAKIVTLEDTRELKLPHQNWIPSVTRESFDADGKGSIDMYELLRAALRQRPEYILVGEVRGHEALTLFQAMSTGHVTYATMHADSVASAVHRLENPPLNVPRNMLNSLDLVSVQVQARIGGQRIRRNKQLIEILDIDPRTNELITNEVFKWHAATDEIRYSGKSYILEEIMEEKGWDEKRMIEELKRRQEILEWMRLKKLRNYKDVGKVLMSYYRDPEAVMNMVRADIYE</sequence>
<evidence type="ECO:0000256" key="1">
    <source>
        <dbReference type="ARBA" id="ARBA00006611"/>
    </source>
</evidence>
<proteinExistence type="inferred from homology"/>
<reference evidence="5 6" key="1">
    <citation type="submission" date="2019-09" db="EMBL/GenBank/DDBJ databases">
        <title>The complete genome of Methanoplanus sp. FWC-SCC4.</title>
        <authorList>
            <person name="Chen S.-C."/>
            <person name="Zhou Y.-Z."/>
            <person name="Lai M.-C."/>
        </authorList>
    </citation>
    <scope>NUCLEOTIDE SEQUENCE [LARGE SCALE GENOMIC DNA]</scope>
    <source>
        <strain evidence="5 6">FWC-SCC4</strain>
    </source>
</reference>
<dbReference type="EMBL" id="CP043875">
    <property type="protein sequence ID" value="WOF15787.1"/>
    <property type="molecule type" value="Genomic_DNA"/>
</dbReference>
<dbReference type="Gene3D" id="3.40.50.300">
    <property type="entry name" value="P-loop containing nucleotide triphosphate hydrolases"/>
    <property type="match status" value="1"/>
</dbReference>
<feature type="region of interest" description="Disordered" evidence="2">
    <location>
        <begin position="177"/>
        <end position="264"/>
    </location>
</feature>
<dbReference type="PANTHER" id="PTHR30486:SF6">
    <property type="entry name" value="TYPE IV PILUS RETRACTATION ATPASE PILT"/>
    <property type="match status" value="1"/>
</dbReference>
<organism evidence="5 6">
    <name type="scientific">Methanochimaera problematica</name>
    <dbReference type="NCBI Taxonomy" id="2609417"/>
    <lineage>
        <taxon>Archaea</taxon>
        <taxon>Methanobacteriati</taxon>
        <taxon>Methanobacteriota</taxon>
        <taxon>Stenosarchaea group</taxon>
        <taxon>Methanomicrobia</taxon>
        <taxon>Methanomicrobiales</taxon>
        <taxon>Methanomicrobiaceae</taxon>
        <taxon>Methanochimaera</taxon>
    </lineage>
</organism>
<feature type="compositionally biased region" description="Acidic residues" evidence="2">
    <location>
        <begin position="240"/>
        <end position="261"/>
    </location>
</feature>
<dbReference type="Pfam" id="PF23990">
    <property type="entry name" value="PilB3_N"/>
    <property type="match status" value="1"/>
</dbReference>
<feature type="domain" description="Bacterial type II secretion system protein E" evidence="3">
    <location>
        <begin position="590"/>
        <end position="868"/>
    </location>
</feature>
<dbReference type="PANTHER" id="PTHR30486">
    <property type="entry name" value="TWITCHING MOTILITY PROTEIN PILT"/>
    <property type="match status" value="1"/>
</dbReference>
<feature type="compositionally biased region" description="Polar residues" evidence="2">
    <location>
        <begin position="105"/>
        <end position="117"/>
    </location>
</feature>
<keyword evidence="6" id="KW-1185">Reference proteome</keyword>
<dbReference type="AlphaFoldDB" id="A0AA97FAZ3"/>
<dbReference type="InterPro" id="IPR056570">
    <property type="entry name" value="PilB3-like_N"/>
</dbReference>
<dbReference type="SUPFAM" id="SSF52540">
    <property type="entry name" value="P-loop containing nucleoside triphosphate hydrolases"/>
    <property type="match status" value="1"/>
</dbReference>
<dbReference type="Pfam" id="PF00437">
    <property type="entry name" value="T2SSE"/>
    <property type="match status" value="1"/>
</dbReference>
<protein>
    <submittedName>
        <fullName evidence="5">Secretion system protein E</fullName>
    </submittedName>
</protein>
<dbReference type="GO" id="GO:0016887">
    <property type="term" value="F:ATP hydrolysis activity"/>
    <property type="evidence" value="ECO:0007669"/>
    <property type="project" value="InterPro"/>
</dbReference>
<feature type="compositionally biased region" description="Basic and acidic residues" evidence="2">
    <location>
        <begin position="228"/>
        <end position="239"/>
    </location>
</feature>
<dbReference type="InterPro" id="IPR001482">
    <property type="entry name" value="T2SS/T4SS_dom"/>
</dbReference>
<dbReference type="InterPro" id="IPR050921">
    <property type="entry name" value="T4SS_GSP_E_ATPase"/>
</dbReference>
<comment type="similarity">
    <text evidence="1">Belongs to the GSP E family.</text>
</comment>
<dbReference type="InterPro" id="IPR027417">
    <property type="entry name" value="P-loop_NTPase"/>
</dbReference>
<evidence type="ECO:0000259" key="4">
    <source>
        <dbReference type="Pfam" id="PF23990"/>
    </source>
</evidence>
<feature type="region of interest" description="Disordered" evidence="2">
    <location>
        <begin position="1"/>
        <end position="39"/>
    </location>
</feature>
<dbReference type="Gene3D" id="3.30.450.380">
    <property type="match status" value="1"/>
</dbReference>
<accession>A0AA97FAZ3</accession>
<dbReference type="KEGG" id="mefw:F1737_03295"/>